<gene>
    <name evidence="1" type="ORF">JYE49_03740</name>
</gene>
<dbReference type="EMBL" id="CP068393">
    <property type="protein sequence ID" value="QUC67822.1"/>
    <property type="molecule type" value="Genomic_DNA"/>
</dbReference>
<keyword evidence="2" id="KW-1185">Reference proteome</keyword>
<accession>A0AC61MY05</accession>
<reference evidence="1" key="1">
    <citation type="submission" date="2021-01" db="EMBL/GenBank/DDBJ databases">
        <title>Complete genome sequence of Clostridiales bacterium R-7.</title>
        <authorList>
            <person name="Mahoney-Kurpe S.C."/>
            <person name="Palevich N."/>
            <person name="Koike S."/>
            <person name="Moon C.D."/>
            <person name="Attwood G.T."/>
        </authorList>
    </citation>
    <scope>NUCLEOTIDE SEQUENCE</scope>
    <source>
        <strain evidence="1">R-7</strain>
    </source>
</reference>
<name>A0AC61MY05_9FIRM</name>
<evidence type="ECO:0000313" key="2">
    <source>
        <dbReference type="Proteomes" id="UP000682782"/>
    </source>
</evidence>
<evidence type="ECO:0000313" key="1">
    <source>
        <dbReference type="EMBL" id="QUC67822.1"/>
    </source>
</evidence>
<sequence length="283" mass="32256">MKILKRICLLTAAVMILLTSAGIADRYHVLDAALSMLEEGNPFLTRYNEDTGAGIEARYPLGCPYFWGGRDTEKILEPAHPEQESDYYKTENQYLYGLDCAGFTRWVVEQAGYTPHDSISNLLNKNQYKEYVIYKAAKKTGNKRVEELNVGDILCIQHEDGGYHSAMFIGTLLDYGYTARSLPEDLRPYLHYPLLIHATGSSVYYERYRNYLEGMGDTTTQPPYGGVIVTLLDANPEDAAYHTPAVLDLETRCFDLEGYHLQVTDLSGEKQIRWIRWRQKPAK</sequence>
<proteinExistence type="predicted"/>
<organism evidence="1 2">
    <name type="scientific">Aristaeella hokkaidonensis</name>
    <dbReference type="NCBI Taxonomy" id="3046382"/>
    <lineage>
        <taxon>Bacteria</taxon>
        <taxon>Bacillati</taxon>
        <taxon>Bacillota</taxon>
        <taxon>Clostridia</taxon>
        <taxon>Eubacteriales</taxon>
        <taxon>Aristaeellaceae</taxon>
        <taxon>Aristaeella</taxon>
    </lineage>
</organism>
<protein>
    <submittedName>
        <fullName evidence="1">C40 family peptidase</fullName>
    </submittedName>
</protein>
<dbReference type="Proteomes" id="UP000682782">
    <property type="component" value="Chromosome"/>
</dbReference>